<evidence type="ECO:0000256" key="2">
    <source>
        <dbReference type="ARBA" id="ARBA00022630"/>
    </source>
</evidence>
<dbReference type="InterPro" id="IPR027424">
    <property type="entry name" value="Glucose_Oxidase_domain_2"/>
</dbReference>
<protein>
    <recommendedName>
        <fullName evidence="6">Glucose-methanol-choline oxidoreductase C-terminal domain-containing protein</fullName>
    </recommendedName>
</protein>
<keyword evidence="2" id="KW-0285">Flavoprotein</keyword>
<dbReference type="Proteomes" id="UP000297245">
    <property type="component" value="Unassembled WGS sequence"/>
</dbReference>
<feature type="compositionally biased region" description="Gly residues" evidence="5">
    <location>
        <begin position="363"/>
        <end position="372"/>
    </location>
</feature>
<evidence type="ECO:0000256" key="3">
    <source>
        <dbReference type="ARBA" id="ARBA00022827"/>
    </source>
</evidence>
<dbReference type="GO" id="GO:0016614">
    <property type="term" value="F:oxidoreductase activity, acting on CH-OH group of donors"/>
    <property type="evidence" value="ECO:0007669"/>
    <property type="project" value="InterPro"/>
</dbReference>
<dbReference type="EMBL" id="ML179698">
    <property type="protein sequence ID" value="THU82927.1"/>
    <property type="molecule type" value="Genomic_DNA"/>
</dbReference>
<proteinExistence type="predicted"/>
<feature type="compositionally biased region" description="Pro residues" evidence="5">
    <location>
        <begin position="214"/>
        <end position="225"/>
    </location>
</feature>
<keyword evidence="3" id="KW-0274">FAD</keyword>
<dbReference type="Gene3D" id="4.10.450.10">
    <property type="entry name" value="Glucose Oxidase, domain 2"/>
    <property type="match status" value="1"/>
</dbReference>
<feature type="region of interest" description="Disordered" evidence="5">
    <location>
        <begin position="345"/>
        <end position="372"/>
    </location>
</feature>
<accession>A0A4S8L368</accession>
<dbReference type="InterPro" id="IPR036188">
    <property type="entry name" value="FAD/NAD-bd_sf"/>
</dbReference>
<evidence type="ECO:0000256" key="1">
    <source>
        <dbReference type="ARBA" id="ARBA00001974"/>
    </source>
</evidence>
<keyword evidence="4" id="KW-0560">Oxidoreductase</keyword>
<evidence type="ECO:0000256" key="4">
    <source>
        <dbReference type="ARBA" id="ARBA00023002"/>
    </source>
</evidence>
<dbReference type="Pfam" id="PF05199">
    <property type="entry name" value="GMC_oxred_C"/>
    <property type="match status" value="1"/>
</dbReference>
<organism evidence="7 8">
    <name type="scientific">Dendrothele bispora (strain CBS 962.96)</name>
    <dbReference type="NCBI Taxonomy" id="1314807"/>
    <lineage>
        <taxon>Eukaryota</taxon>
        <taxon>Fungi</taxon>
        <taxon>Dikarya</taxon>
        <taxon>Basidiomycota</taxon>
        <taxon>Agaricomycotina</taxon>
        <taxon>Agaricomycetes</taxon>
        <taxon>Agaricomycetidae</taxon>
        <taxon>Agaricales</taxon>
        <taxon>Agaricales incertae sedis</taxon>
        <taxon>Dendrothele</taxon>
    </lineage>
</organism>
<feature type="compositionally biased region" description="Polar residues" evidence="5">
    <location>
        <begin position="346"/>
        <end position="356"/>
    </location>
</feature>
<sequence>MDGVYLVCPVSVLLDESHLSTKATAKASSVNSKRNIINPPLYDDNDVDSTFPILSNWSPVLSSLGVPANYDTCQSTTPVPVVANSTIRQCDWTRSYCRSGYIDSISSPHSNLDIPTGAMVPGIVWDSDSLSTFSASSIEFESDWSQYPLSSTSPRQTVNVNNKTKASRWMLKWVYQVSDKDCYGCTASSVSLLRNFPSPIPPPFLSPLQAPSTHPSPPSPHPPDPYHLSTTQLLTSLSSLFTPQLIFNPSSPPLDLPSTSSNAPLSQFISGRLSASEQKHLGRRDSFILSSSSTEFHPPSSCAFLLLSLGGVVDPSTSRVYGIANVRVMDAGFFPIEMGAHIGTPTDGSGVNLTDNSSSSSGSGSGSAGSGRDVGGGVMAIMGGLKSRRDDGRVGLGFVLANPIIFFRL</sequence>
<evidence type="ECO:0000259" key="6">
    <source>
        <dbReference type="Pfam" id="PF05199"/>
    </source>
</evidence>
<feature type="region of interest" description="Disordered" evidence="5">
    <location>
        <begin position="204"/>
        <end position="228"/>
    </location>
</feature>
<dbReference type="OrthoDB" id="269227at2759"/>
<reference evidence="7 8" key="1">
    <citation type="journal article" date="2019" name="Nat. Ecol. Evol.">
        <title>Megaphylogeny resolves global patterns of mushroom evolution.</title>
        <authorList>
            <person name="Varga T."/>
            <person name="Krizsan K."/>
            <person name="Foldi C."/>
            <person name="Dima B."/>
            <person name="Sanchez-Garcia M."/>
            <person name="Sanchez-Ramirez S."/>
            <person name="Szollosi G.J."/>
            <person name="Szarkandi J.G."/>
            <person name="Papp V."/>
            <person name="Albert L."/>
            <person name="Andreopoulos W."/>
            <person name="Angelini C."/>
            <person name="Antonin V."/>
            <person name="Barry K.W."/>
            <person name="Bougher N.L."/>
            <person name="Buchanan P."/>
            <person name="Buyck B."/>
            <person name="Bense V."/>
            <person name="Catcheside P."/>
            <person name="Chovatia M."/>
            <person name="Cooper J."/>
            <person name="Damon W."/>
            <person name="Desjardin D."/>
            <person name="Finy P."/>
            <person name="Geml J."/>
            <person name="Haridas S."/>
            <person name="Hughes K."/>
            <person name="Justo A."/>
            <person name="Karasinski D."/>
            <person name="Kautmanova I."/>
            <person name="Kiss B."/>
            <person name="Kocsube S."/>
            <person name="Kotiranta H."/>
            <person name="LaButti K.M."/>
            <person name="Lechner B.E."/>
            <person name="Liimatainen K."/>
            <person name="Lipzen A."/>
            <person name="Lukacs Z."/>
            <person name="Mihaltcheva S."/>
            <person name="Morgado L.N."/>
            <person name="Niskanen T."/>
            <person name="Noordeloos M.E."/>
            <person name="Ohm R.A."/>
            <person name="Ortiz-Santana B."/>
            <person name="Ovrebo C."/>
            <person name="Racz N."/>
            <person name="Riley R."/>
            <person name="Savchenko A."/>
            <person name="Shiryaev A."/>
            <person name="Soop K."/>
            <person name="Spirin V."/>
            <person name="Szebenyi C."/>
            <person name="Tomsovsky M."/>
            <person name="Tulloss R.E."/>
            <person name="Uehling J."/>
            <person name="Grigoriev I.V."/>
            <person name="Vagvolgyi C."/>
            <person name="Papp T."/>
            <person name="Martin F.M."/>
            <person name="Miettinen O."/>
            <person name="Hibbett D.S."/>
            <person name="Nagy L.G."/>
        </authorList>
    </citation>
    <scope>NUCLEOTIDE SEQUENCE [LARGE SCALE GENOMIC DNA]</scope>
    <source>
        <strain evidence="7 8">CBS 962.96</strain>
    </source>
</reference>
<dbReference type="AlphaFoldDB" id="A0A4S8L368"/>
<gene>
    <name evidence="7" type="ORF">K435DRAFT_871826</name>
</gene>
<evidence type="ECO:0000313" key="7">
    <source>
        <dbReference type="EMBL" id="THU82927.1"/>
    </source>
</evidence>
<name>A0A4S8L368_DENBC</name>
<dbReference type="Gene3D" id="3.50.50.60">
    <property type="entry name" value="FAD/NAD(P)-binding domain"/>
    <property type="match status" value="2"/>
</dbReference>
<dbReference type="Gene3D" id="3.30.560.10">
    <property type="entry name" value="Glucose Oxidase, domain 3"/>
    <property type="match status" value="2"/>
</dbReference>
<evidence type="ECO:0000256" key="5">
    <source>
        <dbReference type="SAM" id="MobiDB-lite"/>
    </source>
</evidence>
<feature type="domain" description="Glucose-methanol-choline oxidoreductase C-terminal" evidence="6">
    <location>
        <begin position="283"/>
        <end position="343"/>
    </location>
</feature>
<evidence type="ECO:0000313" key="8">
    <source>
        <dbReference type="Proteomes" id="UP000297245"/>
    </source>
</evidence>
<keyword evidence="8" id="KW-1185">Reference proteome</keyword>
<dbReference type="InterPro" id="IPR007867">
    <property type="entry name" value="GMC_OxRtase_C"/>
</dbReference>
<comment type="cofactor">
    <cofactor evidence="1">
        <name>FAD</name>
        <dbReference type="ChEBI" id="CHEBI:57692"/>
    </cofactor>
</comment>